<gene>
    <name evidence="2" type="ORF">SAMN05444266_11188</name>
</gene>
<evidence type="ECO:0008006" key="4">
    <source>
        <dbReference type="Google" id="ProtNLM"/>
    </source>
</evidence>
<reference evidence="2 3" key="1">
    <citation type="submission" date="2016-11" db="EMBL/GenBank/DDBJ databases">
        <authorList>
            <person name="Jaros S."/>
            <person name="Januszkiewicz K."/>
            <person name="Wedrychowicz H."/>
        </authorList>
    </citation>
    <scope>NUCLEOTIDE SEQUENCE [LARGE SCALE GENOMIC DNA]</scope>
    <source>
        <strain evidence="2 3">DSM 27406</strain>
    </source>
</reference>
<dbReference type="RefSeq" id="WP_073086691.1">
    <property type="nucleotide sequence ID" value="NZ_FRBL01000011.1"/>
</dbReference>
<accession>A0A1M7LQB7</accession>
<evidence type="ECO:0000313" key="2">
    <source>
        <dbReference type="EMBL" id="SHM80461.1"/>
    </source>
</evidence>
<name>A0A1M7LQB7_9BACT</name>
<dbReference type="AlphaFoldDB" id="A0A1M7LQB7"/>
<dbReference type="OrthoDB" id="978692at2"/>
<dbReference type="EMBL" id="FRBL01000011">
    <property type="protein sequence ID" value="SHM80461.1"/>
    <property type="molecule type" value="Genomic_DNA"/>
</dbReference>
<protein>
    <recommendedName>
        <fullName evidence="4">Outer membrane protein beta-barrel domain-containing protein</fullName>
    </recommendedName>
</protein>
<sequence length="169" mass="18954">MKSACLLLCSLLLCYQLYAQEEKHHEIAVAIGHAHISKGLNESGDRKWLIAASWSLDYNYNFNKKWSLGLHNDIILDDFEVEREEKVINRSFPVSSCLVGAFRPVEKLAVMLGAGGEFASGESFFLGRIGVEYGVELPKSWELSPGITYDIKFNGYDTWVVSLGIGKKF</sequence>
<evidence type="ECO:0000256" key="1">
    <source>
        <dbReference type="SAM" id="SignalP"/>
    </source>
</evidence>
<dbReference type="Proteomes" id="UP000184420">
    <property type="component" value="Unassembled WGS sequence"/>
</dbReference>
<evidence type="ECO:0000313" key="3">
    <source>
        <dbReference type="Proteomes" id="UP000184420"/>
    </source>
</evidence>
<keyword evidence="1" id="KW-0732">Signal</keyword>
<organism evidence="2 3">
    <name type="scientific">Chitinophaga jiangningensis</name>
    <dbReference type="NCBI Taxonomy" id="1419482"/>
    <lineage>
        <taxon>Bacteria</taxon>
        <taxon>Pseudomonadati</taxon>
        <taxon>Bacteroidota</taxon>
        <taxon>Chitinophagia</taxon>
        <taxon>Chitinophagales</taxon>
        <taxon>Chitinophagaceae</taxon>
        <taxon>Chitinophaga</taxon>
    </lineage>
</organism>
<keyword evidence="3" id="KW-1185">Reference proteome</keyword>
<proteinExistence type="predicted"/>
<feature type="chain" id="PRO_5013042721" description="Outer membrane protein beta-barrel domain-containing protein" evidence="1">
    <location>
        <begin position="20"/>
        <end position="169"/>
    </location>
</feature>
<dbReference type="STRING" id="1419482.SAMN05444266_11188"/>
<feature type="signal peptide" evidence="1">
    <location>
        <begin position="1"/>
        <end position="19"/>
    </location>
</feature>